<dbReference type="Proteomes" id="UP000559182">
    <property type="component" value="Unassembled WGS sequence"/>
</dbReference>
<keyword evidence="8 9" id="KW-0131">Cell cycle</keyword>
<evidence type="ECO:0000256" key="4">
    <source>
        <dbReference type="ARBA" id="ARBA00022829"/>
    </source>
</evidence>
<dbReference type="PROSITE" id="PS51898">
    <property type="entry name" value="TYR_RECOMBINASE"/>
    <property type="match status" value="1"/>
</dbReference>
<feature type="active site" evidence="9">
    <location>
        <position position="158"/>
    </location>
</feature>
<comment type="function">
    <text evidence="9">Site-specific tyrosine recombinase, which acts by catalyzing the cutting and rejoining of the recombining DNA molecules. The XerC-XerD complex is essential to convert dimers of the bacterial chromosome into monomers to permit their segregation at cell division. It also contributes to the segregational stability of plasmids.</text>
</comment>
<keyword evidence="13" id="KW-1185">Reference proteome</keyword>
<comment type="similarity">
    <text evidence="9">Belongs to the 'phage' integrase family. XerC subfamily.</text>
</comment>
<protein>
    <recommendedName>
        <fullName evidence="9">Tyrosine recombinase XerC</fullName>
    </recommendedName>
</protein>
<evidence type="ECO:0000256" key="6">
    <source>
        <dbReference type="ARBA" id="ARBA00023125"/>
    </source>
</evidence>
<evidence type="ECO:0000313" key="12">
    <source>
        <dbReference type="EMBL" id="MBB2892404.1"/>
    </source>
</evidence>
<dbReference type="RefSeq" id="WP_343065840.1">
    <property type="nucleotide sequence ID" value="NZ_JACHVQ010000001.1"/>
</dbReference>
<comment type="caution">
    <text evidence="12">The sequence shown here is derived from an EMBL/GenBank/DDBJ whole genome shotgun (WGS) entry which is preliminary data.</text>
</comment>
<evidence type="ECO:0000256" key="3">
    <source>
        <dbReference type="ARBA" id="ARBA00022618"/>
    </source>
</evidence>
<evidence type="ECO:0000256" key="7">
    <source>
        <dbReference type="ARBA" id="ARBA00023172"/>
    </source>
</evidence>
<evidence type="ECO:0000313" key="13">
    <source>
        <dbReference type="Proteomes" id="UP000559182"/>
    </source>
</evidence>
<organism evidence="12 13">
    <name type="scientific">Flexivirga oryzae</name>
    <dbReference type="NCBI Taxonomy" id="1794944"/>
    <lineage>
        <taxon>Bacteria</taxon>
        <taxon>Bacillati</taxon>
        <taxon>Actinomycetota</taxon>
        <taxon>Actinomycetes</taxon>
        <taxon>Micrococcales</taxon>
        <taxon>Dermacoccaceae</taxon>
        <taxon>Flexivirga</taxon>
    </lineage>
</organism>
<name>A0A839N8S2_9MICO</name>
<evidence type="ECO:0000259" key="10">
    <source>
        <dbReference type="PROSITE" id="PS51898"/>
    </source>
</evidence>
<dbReference type="InterPro" id="IPR013762">
    <property type="entry name" value="Integrase-like_cat_sf"/>
</dbReference>
<evidence type="ECO:0000259" key="11">
    <source>
        <dbReference type="PROSITE" id="PS51900"/>
    </source>
</evidence>
<dbReference type="GO" id="GO:0051301">
    <property type="term" value="P:cell division"/>
    <property type="evidence" value="ECO:0007669"/>
    <property type="project" value="UniProtKB-KW"/>
</dbReference>
<dbReference type="GO" id="GO:0005737">
    <property type="term" value="C:cytoplasm"/>
    <property type="evidence" value="ECO:0007669"/>
    <property type="project" value="UniProtKB-SubCell"/>
</dbReference>
<dbReference type="GO" id="GO:0006313">
    <property type="term" value="P:DNA transposition"/>
    <property type="evidence" value="ECO:0007669"/>
    <property type="project" value="UniProtKB-UniRule"/>
</dbReference>
<evidence type="ECO:0000256" key="8">
    <source>
        <dbReference type="ARBA" id="ARBA00023306"/>
    </source>
</evidence>
<dbReference type="GO" id="GO:0009037">
    <property type="term" value="F:tyrosine-based site-specific recombinase activity"/>
    <property type="evidence" value="ECO:0007669"/>
    <property type="project" value="UniProtKB-UniRule"/>
</dbReference>
<dbReference type="PANTHER" id="PTHR30349:SF77">
    <property type="entry name" value="TYROSINE RECOMBINASE XERC"/>
    <property type="match status" value="1"/>
</dbReference>
<evidence type="ECO:0000256" key="2">
    <source>
        <dbReference type="ARBA" id="ARBA00022490"/>
    </source>
</evidence>
<dbReference type="Pfam" id="PF02899">
    <property type="entry name" value="Phage_int_SAM_1"/>
    <property type="match status" value="1"/>
</dbReference>
<dbReference type="InterPro" id="IPR002104">
    <property type="entry name" value="Integrase_catalytic"/>
</dbReference>
<dbReference type="CDD" id="cd00798">
    <property type="entry name" value="INT_XerDC_C"/>
    <property type="match status" value="1"/>
</dbReference>
<comment type="subunit">
    <text evidence="9">Forms a cyclic heterotetrameric complex composed of two molecules of XerC and two molecules of XerD.</text>
</comment>
<dbReference type="HAMAP" id="MF_01808">
    <property type="entry name" value="Recomb_XerC_XerD"/>
    <property type="match status" value="1"/>
</dbReference>
<sequence length="307" mass="33322">MTSSSALLQEPVIAGYERHLRSERGRSPHTVRGYLTDLRDLADRLADSGVTSWDDVTLADLRSWLAGLDAAGASRATLARRSAAARGFFGWAQRAGEITTNPAQRLVAPKRVKTLPEVLRQDQASALLDVAAVAADDADPVHLRDRAMLELLYASGIRVAELVGLDIDDVDRSERVMRVIGKGDKERTVPFGRPAVEALDTWLQAGRPKLVAAASGPALFLGARGRRVDPRVVREVVHRLLRETPGAPDLGPHGLRHSAATHLVEGGADIRLVQELLGHASLATTQVYTHVSVERLRRTFAQAHPRA</sequence>
<feature type="active site" evidence="9">
    <location>
        <position position="182"/>
    </location>
</feature>
<proteinExistence type="inferred from homology"/>
<feature type="active site" evidence="9">
    <location>
        <position position="253"/>
    </location>
</feature>
<dbReference type="InterPro" id="IPR050090">
    <property type="entry name" value="Tyrosine_recombinase_XerCD"/>
</dbReference>
<keyword evidence="4 9" id="KW-0159">Chromosome partition</keyword>
<evidence type="ECO:0000256" key="1">
    <source>
        <dbReference type="ARBA" id="ARBA00004496"/>
    </source>
</evidence>
<dbReference type="PROSITE" id="PS51900">
    <property type="entry name" value="CB"/>
    <property type="match status" value="1"/>
</dbReference>
<dbReference type="AlphaFoldDB" id="A0A839N8S2"/>
<dbReference type="InterPro" id="IPR044068">
    <property type="entry name" value="CB"/>
</dbReference>
<dbReference type="GO" id="GO:0007059">
    <property type="term" value="P:chromosome segregation"/>
    <property type="evidence" value="ECO:0007669"/>
    <property type="project" value="UniProtKB-UniRule"/>
</dbReference>
<dbReference type="GO" id="GO:0003677">
    <property type="term" value="F:DNA binding"/>
    <property type="evidence" value="ECO:0007669"/>
    <property type="project" value="UniProtKB-UniRule"/>
</dbReference>
<dbReference type="InterPro" id="IPR023009">
    <property type="entry name" value="Tyrosine_recombinase_XerC/XerD"/>
</dbReference>
<dbReference type="PANTHER" id="PTHR30349">
    <property type="entry name" value="PHAGE INTEGRASE-RELATED"/>
    <property type="match status" value="1"/>
</dbReference>
<keyword evidence="3 9" id="KW-0132">Cell division</keyword>
<dbReference type="InterPro" id="IPR010998">
    <property type="entry name" value="Integrase_recombinase_N"/>
</dbReference>
<feature type="domain" description="Core-binding (CB)" evidence="11">
    <location>
        <begin position="7"/>
        <end position="93"/>
    </location>
</feature>
<dbReference type="NCBIfam" id="NF001399">
    <property type="entry name" value="PRK00283.1"/>
    <property type="match status" value="1"/>
</dbReference>
<feature type="active site" evidence="9">
    <location>
        <position position="279"/>
    </location>
</feature>
<keyword evidence="5 9" id="KW-0229">DNA integration</keyword>
<feature type="domain" description="Tyr recombinase" evidence="10">
    <location>
        <begin position="114"/>
        <end position="301"/>
    </location>
</feature>
<feature type="active site" evidence="9">
    <location>
        <position position="256"/>
    </location>
</feature>
<dbReference type="Gene3D" id="1.10.150.130">
    <property type="match status" value="1"/>
</dbReference>
<feature type="active site" description="O-(3'-phospho-DNA)-tyrosine intermediate" evidence="9">
    <location>
        <position position="288"/>
    </location>
</feature>
<evidence type="ECO:0000256" key="9">
    <source>
        <dbReference type="HAMAP-Rule" id="MF_01808"/>
    </source>
</evidence>
<reference evidence="12 13" key="1">
    <citation type="submission" date="2020-08" db="EMBL/GenBank/DDBJ databases">
        <title>Sequencing the genomes of 1000 actinobacteria strains.</title>
        <authorList>
            <person name="Klenk H.-P."/>
        </authorList>
    </citation>
    <scope>NUCLEOTIDE SEQUENCE [LARGE SCALE GENOMIC DNA]</scope>
    <source>
        <strain evidence="12 13">DSM 105369</strain>
    </source>
</reference>
<dbReference type="SUPFAM" id="SSF56349">
    <property type="entry name" value="DNA breaking-rejoining enzymes"/>
    <property type="match status" value="1"/>
</dbReference>
<keyword evidence="2 9" id="KW-0963">Cytoplasm</keyword>
<dbReference type="InterPro" id="IPR004107">
    <property type="entry name" value="Integrase_SAM-like_N"/>
</dbReference>
<gene>
    <name evidence="9" type="primary">xerC</name>
    <name evidence="12" type="ORF">FHU39_002388</name>
</gene>
<dbReference type="Pfam" id="PF00589">
    <property type="entry name" value="Phage_integrase"/>
    <property type="match status" value="1"/>
</dbReference>
<accession>A0A839N8S2</accession>
<dbReference type="EMBL" id="JACHVQ010000001">
    <property type="protein sequence ID" value="MBB2892404.1"/>
    <property type="molecule type" value="Genomic_DNA"/>
</dbReference>
<keyword evidence="7 9" id="KW-0233">DNA recombination</keyword>
<dbReference type="InterPro" id="IPR011010">
    <property type="entry name" value="DNA_brk_join_enz"/>
</dbReference>
<keyword evidence="6 9" id="KW-0238">DNA-binding</keyword>
<evidence type="ECO:0000256" key="5">
    <source>
        <dbReference type="ARBA" id="ARBA00022908"/>
    </source>
</evidence>
<dbReference type="Gene3D" id="1.10.443.10">
    <property type="entry name" value="Intergrase catalytic core"/>
    <property type="match status" value="1"/>
</dbReference>
<comment type="subcellular location">
    <subcellularLocation>
        <location evidence="1 9">Cytoplasm</location>
    </subcellularLocation>
</comment>